<sequence length="135" mass="15334">MIIVEVDTIRYWMTMEGRDVTDVTDLPGDTLVCGVNFYKGGGIAFIPCAEDSPEFAPLTWLFSFCGLKGGKWYVKRWAVERADKDNALRALERRAEGFGFEAIEIFQIDRPKTREERDLLHGKTHKRQEAVCSAG</sequence>
<accession>A0A0F9HLX0</accession>
<gene>
    <name evidence="1" type="ORF">LCGC14_1688750</name>
</gene>
<evidence type="ECO:0000313" key="1">
    <source>
        <dbReference type="EMBL" id="KKM16147.1"/>
    </source>
</evidence>
<dbReference type="AlphaFoldDB" id="A0A0F9HLX0"/>
<proteinExistence type="predicted"/>
<reference evidence="1" key="1">
    <citation type="journal article" date="2015" name="Nature">
        <title>Complex archaea that bridge the gap between prokaryotes and eukaryotes.</title>
        <authorList>
            <person name="Spang A."/>
            <person name="Saw J.H."/>
            <person name="Jorgensen S.L."/>
            <person name="Zaremba-Niedzwiedzka K."/>
            <person name="Martijn J."/>
            <person name="Lind A.E."/>
            <person name="van Eijk R."/>
            <person name="Schleper C."/>
            <person name="Guy L."/>
            <person name="Ettema T.J."/>
        </authorList>
    </citation>
    <scope>NUCLEOTIDE SEQUENCE</scope>
</reference>
<organism evidence="1">
    <name type="scientific">marine sediment metagenome</name>
    <dbReference type="NCBI Taxonomy" id="412755"/>
    <lineage>
        <taxon>unclassified sequences</taxon>
        <taxon>metagenomes</taxon>
        <taxon>ecological metagenomes</taxon>
    </lineage>
</organism>
<protein>
    <submittedName>
        <fullName evidence="1">Uncharacterized protein</fullName>
    </submittedName>
</protein>
<name>A0A0F9HLX0_9ZZZZ</name>
<dbReference type="EMBL" id="LAZR01014739">
    <property type="protein sequence ID" value="KKM16147.1"/>
    <property type="molecule type" value="Genomic_DNA"/>
</dbReference>
<comment type="caution">
    <text evidence="1">The sequence shown here is derived from an EMBL/GenBank/DDBJ whole genome shotgun (WGS) entry which is preliminary data.</text>
</comment>